<dbReference type="EMBL" id="JADFTS010000009">
    <property type="protein sequence ID" value="KAF9590009.1"/>
    <property type="molecule type" value="Genomic_DNA"/>
</dbReference>
<dbReference type="GO" id="GO:0005524">
    <property type="term" value="F:ATP binding"/>
    <property type="evidence" value="ECO:0007669"/>
    <property type="project" value="UniProtKB-KW"/>
</dbReference>
<dbReference type="InterPro" id="IPR000719">
    <property type="entry name" value="Prot_kinase_dom"/>
</dbReference>
<dbReference type="GO" id="GO:0004672">
    <property type="term" value="F:protein kinase activity"/>
    <property type="evidence" value="ECO:0007669"/>
    <property type="project" value="InterPro"/>
</dbReference>
<feature type="domain" description="Protein kinase" evidence="3">
    <location>
        <begin position="1"/>
        <end position="126"/>
    </location>
</feature>
<protein>
    <recommendedName>
        <fullName evidence="3">Protein kinase domain-containing protein</fullName>
    </recommendedName>
</protein>
<dbReference type="Pfam" id="PF00069">
    <property type="entry name" value="Pkinase"/>
    <property type="match status" value="1"/>
</dbReference>
<dbReference type="InterPro" id="IPR011009">
    <property type="entry name" value="Kinase-like_dom_sf"/>
</dbReference>
<dbReference type="Gene3D" id="1.10.510.10">
    <property type="entry name" value="Transferase(Phosphotransferase) domain 1"/>
    <property type="match status" value="1"/>
</dbReference>
<proteinExistence type="predicted"/>
<dbReference type="PANTHER" id="PTHR27007">
    <property type="match status" value="1"/>
</dbReference>
<accession>A0A835GYX3</accession>
<dbReference type="SUPFAM" id="SSF56112">
    <property type="entry name" value="Protein kinase-like (PK-like)"/>
    <property type="match status" value="1"/>
</dbReference>
<keyword evidence="1" id="KW-0547">Nucleotide-binding</keyword>
<dbReference type="PROSITE" id="PS50011">
    <property type="entry name" value="PROTEIN_KINASE_DOM"/>
    <property type="match status" value="1"/>
</dbReference>
<evidence type="ECO:0000256" key="1">
    <source>
        <dbReference type="ARBA" id="ARBA00022741"/>
    </source>
</evidence>
<gene>
    <name evidence="4" type="ORF">IFM89_030159</name>
</gene>
<dbReference type="Proteomes" id="UP000631114">
    <property type="component" value="Unassembled WGS sequence"/>
</dbReference>
<dbReference type="InterPro" id="IPR050528">
    <property type="entry name" value="L-type_Lectin-RKs"/>
</dbReference>
<evidence type="ECO:0000256" key="2">
    <source>
        <dbReference type="ARBA" id="ARBA00022840"/>
    </source>
</evidence>
<evidence type="ECO:0000313" key="4">
    <source>
        <dbReference type="EMBL" id="KAF9590009.1"/>
    </source>
</evidence>
<name>A0A835GYX3_9MAGN</name>
<evidence type="ECO:0000259" key="3">
    <source>
        <dbReference type="PROSITE" id="PS50011"/>
    </source>
</evidence>
<keyword evidence="2" id="KW-0067">ATP-binding</keyword>
<keyword evidence="5" id="KW-1185">Reference proteome</keyword>
<dbReference type="AlphaFoldDB" id="A0A835GYX3"/>
<reference evidence="4 5" key="1">
    <citation type="submission" date="2020-10" db="EMBL/GenBank/DDBJ databases">
        <title>The Coptis chinensis genome and diversification of protoberbering-type alkaloids.</title>
        <authorList>
            <person name="Wang B."/>
            <person name="Shu S."/>
            <person name="Song C."/>
            <person name="Liu Y."/>
        </authorList>
    </citation>
    <scope>NUCLEOTIDE SEQUENCE [LARGE SCALE GENOMIC DNA]</scope>
    <source>
        <strain evidence="4">HL-2020</strain>
        <tissue evidence="4">Leaf</tissue>
    </source>
</reference>
<organism evidence="4 5">
    <name type="scientific">Coptis chinensis</name>
    <dbReference type="NCBI Taxonomy" id="261450"/>
    <lineage>
        <taxon>Eukaryota</taxon>
        <taxon>Viridiplantae</taxon>
        <taxon>Streptophyta</taxon>
        <taxon>Embryophyta</taxon>
        <taxon>Tracheophyta</taxon>
        <taxon>Spermatophyta</taxon>
        <taxon>Magnoliopsida</taxon>
        <taxon>Ranunculales</taxon>
        <taxon>Ranunculaceae</taxon>
        <taxon>Coptidoideae</taxon>
        <taxon>Coptis</taxon>
    </lineage>
</organism>
<comment type="caution">
    <text evidence="4">The sequence shown here is derived from an EMBL/GenBank/DDBJ whole genome shotgun (WGS) entry which is preliminary data.</text>
</comment>
<sequence length="139" mass="15352">MHSHGLAASTTRDVGTAGYMAPEIVWSRRASTLTDVFGFGVLILEVLCGRRPIEDGKPPLVDCIWGLMEKGELVNAVDERLKAKGGFDNDEVESLFHLGLLCAYPDPRIRPTMRQLLKVLDGTPSTDDCLLEKMKFSTM</sequence>
<dbReference type="OrthoDB" id="543442at2759"/>
<evidence type="ECO:0000313" key="5">
    <source>
        <dbReference type="Proteomes" id="UP000631114"/>
    </source>
</evidence>